<name>A0ABU5DU66_9PROT</name>
<protein>
    <submittedName>
        <fullName evidence="1">PAS domain-containing protein</fullName>
    </submittedName>
</protein>
<evidence type="ECO:0000313" key="1">
    <source>
        <dbReference type="EMBL" id="MDY0870855.1"/>
    </source>
</evidence>
<dbReference type="EMBL" id="JAXCLX010000001">
    <property type="protein sequence ID" value="MDY0870855.1"/>
    <property type="molecule type" value="Genomic_DNA"/>
</dbReference>
<dbReference type="RefSeq" id="WP_320499217.1">
    <property type="nucleotide sequence ID" value="NZ_JAXCLX010000001.1"/>
</dbReference>
<evidence type="ECO:0000313" key="2">
    <source>
        <dbReference type="Proteomes" id="UP001271769"/>
    </source>
</evidence>
<dbReference type="InterPro" id="IPR009922">
    <property type="entry name" value="DUF1457"/>
</dbReference>
<reference evidence="1 2" key="1">
    <citation type="journal article" date="2013" name="Antonie Van Leeuwenhoek">
        <title>Dongia rigui sp. nov., isolated from freshwater of a large wetland in Korea.</title>
        <authorList>
            <person name="Baik K.S."/>
            <person name="Hwang Y.M."/>
            <person name="Choi J.S."/>
            <person name="Kwon J."/>
            <person name="Seong C.N."/>
        </authorList>
    </citation>
    <scope>NUCLEOTIDE SEQUENCE [LARGE SCALE GENOMIC DNA]</scope>
    <source>
        <strain evidence="1 2">04SU4-P</strain>
    </source>
</reference>
<organism evidence="1 2">
    <name type="scientific">Dongia rigui</name>
    <dbReference type="NCBI Taxonomy" id="940149"/>
    <lineage>
        <taxon>Bacteria</taxon>
        <taxon>Pseudomonadati</taxon>
        <taxon>Pseudomonadota</taxon>
        <taxon>Alphaproteobacteria</taxon>
        <taxon>Rhodospirillales</taxon>
        <taxon>Dongiaceae</taxon>
        <taxon>Dongia</taxon>
    </lineage>
</organism>
<dbReference type="Pfam" id="PF07310">
    <property type="entry name" value="PAS_5"/>
    <property type="match status" value="1"/>
</dbReference>
<sequence>MIRATQIADLNSAPLLRLDTYWREKCRGRLMPARADIDPSEIKDLLSQIIMARIEHDPLRVKYSIVGTACALSAGFDYTGRYLDELQFESESDTDWMAIYAEIVREKQPIAGTCRFRTADAEIPYRVGVFPLSSDGVRVDQAISYEHLTLSLTEMDQVLPVKPTR</sequence>
<keyword evidence="2" id="KW-1185">Reference proteome</keyword>
<accession>A0ABU5DU66</accession>
<comment type="caution">
    <text evidence="1">The sequence shown here is derived from an EMBL/GenBank/DDBJ whole genome shotgun (WGS) entry which is preliminary data.</text>
</comment>
<proteinExistence type="predicted"/>
<gene>
    <name evidence="1" type="ORF">SMD31_02935</name>
</gene>
<dbReference type="Proteomes" id="UP001271769">
    <property type="component" value="Unassembled WGS sequence"/>
</dbReference>